<keyword evidence="1 3" id="KW-0853">WD repeat</keyword>
<feature type="repeat" description="WD" evidence="3">
    <location>
        <begin position="88"/>
        <end position="129"/>
    </location>
</feature>
<dbReference type="EMBL" id="AMCV02000017">
    <property type="protein sequence ID" value="TDZ20308.1"/>
    <property type="molecule type" value="Genomic_DNA"/>
</dbReference>
<dbReference type="PANTHER" id="PTHR22889">
    <property type="entry name" value="WD REPEAT-CONTAINING PROTEIN 89"/>
    <property type="match status" value="1"/>
</dbReference>
<evidence type="ECO:0000313" key="4">
    <source>
        <dbReference type="EMBL" id="TDZ20308.1"/>
    </source>
</evidence>
<dbReference type="SUPFAM" id="SSF50978">
    <property type="entry name" value="WD40 repeat-like"/>
    <property type="match status" value="1"/>
</dbReference>
<dbReference type="PROSITE" id="PS50082">
    <property type="entry name" value="WD_REPEATS_2"/>
    <property type="match status" value="3"/>
</dbReference>
<evidence type="ECO:0000256" key="1">
    <source>
        <dbReference type="ARBA" id="ARBA00022574"/>
    </source>
</evidence>
<dbReference type="Proteomes" id="UP000014480">
    <property type="component" value="Unassembled WGS sequence"/>
</dbReference>
<name>A0A484FQX6_COLOR</name>
<protein>
    <submittedName>
        <fullName evidence="4">WD repeat-containing protein</fullName>
    </submittedName>
</protein>
<evidence type="ECO:0000313" key="5">
    <source>
        <dbReference type="Proteomes" id="UP000014480"/>
    </source>
</evidence>
<dbReference type="OrthoDB" id="25131at2759"/>
<feature type="repeat" description="WD" evidence="3">
    <location>
        <begin position="185"/>
        <end position="220"/>
    </location>
</feature>
<dbReference type="Gene3D" id="2.130.10.10">
    <property type="entry name" value="YVTN repeat-like/Quinoprotein amine dehydrogenase"/>
    <property type="match status" value="2"/>
</dbReference>
<reference evidence="5" key="1">
    <citation type="journal article" date="2013" name="New Phytol.">
        <title>Comparative genomic and transcriptomic analyses reveal the hemibiotrophic stage shift of Colletotrichum fungi.</title>
        <authorList>
            <person name="Gan P."/>
            <person name="Ikeda K."/>
            <person name="Irieda H."/>
            <person name="Narusaka M."/>
            <person name="O'Connell R.J."/>
            <person name="Narusaka Y."/>
            <person name="Takano Y."/>
            <person name="Kubo Y."/>
            <person name="Shirasu K."/>
        </authorList>
    </citation>
    <scope>NUCLEOTIDE SEQUENCE [LARGE SCALE GENOMIC DNA]</scope>
    <source>
        <strain evidence="5">104-T / ATCC 96160 / CBS 514.97 / LARS 414 / MAFF 240422</strain>
    </source>
</reference>
<dbReference type="InterPro" id="IPR015943">
    <property type="entry name" value="WD40/YVTN_repeat-like_dom_sf"/>
</dbReference>
<evidence type="ECO:0000256" key="2">
    <source>
        <dbReference type="ARBA" id="ARBA00022737"/>
    </source>
</evidence>
<gene>
    <name evidence="4" type="ORF">Cob_v006686</name>
</gene>
<dbReference type="InterPro" id="IPR039328">
    <property type="entry name" value="WDR89"/>
</dbReference>
<organism evidence="4 5">
    <name type="scientific">Colletotrichum orbiculare (strain 104-T / ATCC 96160 / CBS 514.97 / LARS 414 / MAFF 240422)</name>
    <name type="common">Cucumber anthracnose fungus</name>
    <name type="synonym">Colletotrichum lagenarium</name>
    <dbReference type="NCBI Taxonomy" id="1213857"/>
    <lineage>
        <taxon>Eukaryota</taxon>
        <taxon>Fungi</taxon>
        <taxon>Dikarya</taxon>
        <taxon>Ascomycota</taxon>
        <taxon>Pezizomycotina</taxon>
        <taxon>Sordariomycetes</taxon>
        <taxon>Hypocreomycetidae</taxon>
        <taxon>Glomerellales</taxon>
        <taxon>Glomerellaceae</taxon>
        <taxon>Colletotrichum</taxon>
        <taxon>Colletotrichum orbiculare species complex</taxon>
    </lineage>
</organism>
<dbReference type="PROSITE" id="PS00678">
    <property type="entry name" value="WD_REPEATS_1"/>
    <property type="match status" value="1"/>
</dbReference>
<dbReference type="Pfam" id="PF00400">
    <property type="entry name" value="WD40"/>
    <property type="match status" value="3"/>
</dbReference>
<dbReference type="InterPro" id="IPR001680">
    <property type="entry name" value="WD40_rpt"/>
</dbReference>
<dbReference type="STRING" id="1213857.A0A484FQX6"/>
<proteinExistence type="predicted"/>
<accession>A0A484FQX6</accession>
<dbReference type="InterPro" id="IPR019775">
    <property type="entry name" value="WD40_repeat_CS"/>
</dbReference>
<evidence type="ECO:0000256" key="3">
    <source>
        <dbReference type="PROSITE-ProRule" id="PRU00221"/>
    </source>
</evidence>
<dbReference type="PANTHER" id="PTHR22889:SF0">
    <property type="entry name" value="WD REPEAT-CONTAINING PROTEIN 89"/>
    <property type="match status" value="1"/>
</dbReference>
<dbReference type="SMART" id="SM00320">
    <property type="entry name" value="WD40"/>
    <property type="match status" value="5"/>
</dbReference>
<dbReference type="AlphaFoldDB" id="A0A484FQX6"/>
<reference evidence="5" key="2">
    <citation type="journal article" date="2019" name="Mol. Plant Microbe Interact.">
        <title>Genome sequence resources for four phytopathogenic fungi from the Colletotrichum orbiculare species complex.</title>
        <authorList>
            <person name="Gan P."/>
            <person name="Tsushima A."/>
            <person name="Narusaka M."/>
            <person name="Narusaka Y."/>
            <person name="Takano Y."/>
            <person name="Kubo Y."/>
            <person name="Shirasu K."/>
        </authorList>
    </citation>
    <scope>GENOME REANNOTATION</scope>
    <source>
        <strain evidence="5">104-T / ATCC 96160 / CBS 514.97 / LARS 414 / MAFF 240422</strain>
    </source>
</reference>
<feature type="repeat" description="WD" evidence="3">
    <location>
        <begin position="343"/>
        <end position="370"/>
    </location>
</feature>
<keyword evidence="5" id="KW-1185">Reference proteome</keyword>
<dbReference type="InterPro" id="IPR036322">
    <property type="entry name" value="WD40_repeat_dom_sf"/>
</dbReference>
<sequence>MHTSVLCRYWSTFESIQNIQVAYALILRSWGPQKMYNLTGTDGYHFGKDVYVLDLHRLSSGLAAISSDQKVSLFSPARLGNGPVKSFATNHGNLTVLKTFNADDSIVCTAGENGQVSVWDLRESSKPQVAHFSGRSRKTSDAPILSLACDSRSNTIAVGTELQNHTASVLLWDVRAGPAQQLQYNEVHSDDVTELRFHPSEPHVLLSGSTDGLVNVYDTRISDEDDVVVQALNHGSVHHASFISNTEVYVLTHDEKFAVYSVAEECGTGAALVDFGDARETLGCQYVANVTTKLDGSGAIVGAGSQDRQVFELVHLSRTSEGSWGFDRANSVGLIGGHGEEIVRSFCFYDDEQVVFTAGEDGNIKAWRPT</sequence>
<keyword evidence="2" id="KW-0677">Repeat</keyword>
<comment type="caution">
    <text evidence="4">The sequence shown here is derived from an EMBL/GenBank/DDBJ whole genome shotgun (WGS) entry which is preliminary data.</text>
</comment>